<dbReference type="OrthoDB" id="9878021at2"/>
<dbReference type="RefSeq" id="WP_139077631.1">
    <property type="nucleotide sequence ID" value="NZ_VDFU01000016.1"/>
</dbReference>
<dbReference type="AlphaFoldDB" id="A0A5C4MRN2"/>
<name>A0A5C4MRN2_9RHOB</name>
<organism evidence="2 3">
    <name type="scientific">Rubellimicrobium rubrum</name>
    <dbReference type="NCBI Taxonomy" id="2585369"/>
    <lineage>
        <taxon>Bacteria</taxon>
        <taxon>Pseudomonadati</taxon>
        <taxon>Pseudomonadota</taxon>
        <taxon>Alphaproteobacteria</taxon>
        <taxon>Rhodobacterales</taxon>
        <taxon>Roseobacteraceae</taxon>
        <taxon>Rubellimicrobium</taxon>
    </lineage>
</organism>
<keyword evidence="3" id="KW-1185">Reference proteome</keyword>
<evidence type="ECO:0000256" key="1">
    <source>
        <dbReference type="SAM" id="MobiDB-lite"/>
    </source>
</evidence>
<proteinExistence type="predicted"/>
<dbReference type="EMBL" id="VDFU01000016">
    <property type="protein sequence ID" value="TNC48607.1"/>
    <property type="molecule type" value="Genomic_DNA"/>
</dbReference>
<sequence length="109" mass="12044">MTRTKPDGIQDTINMLFPEGSSPRHQPSIEGLGAKAGFRPTKSRFEAKADETTRMVREMTDQATEQRQAKTVALRAARLQKESEDREAAAAAPARKPVRARKPKSVPTV</sequence>
<feature type="compositionally biased region" description="Basic and acidic residues" evidence="1">
    <location>
        <begin position="79"/>
        <end position="88"/>
    </location>
</feature>
<feature type="region of interest" description="Disordered" evidence="1">
    <location>
        <begin position="17"/>
        <end position="42"/>
    </location>
</feature>
<accession>A0A5C4MRN2</accession>
<evidence type="ECO:0000313" key="2">
    <source>
        <dbReference type="EMBL" id="TNC48607.1"/>
    </source>
</evidence>
<feature type="compositionally biased region" description="Basic residues" evidence="1">
    <location>
        <begin position="96"/>
        <end position="109"/>
    </location>
</feature>
<reference evidence="2 3" key="1">
    <citation type="submission" date="2019-06" db="EMBL/GenBank/DDBJ databases">
        <title>YIM 131921 draft genome.</title>
        <authorList>
            <person name="Jiang L."/>
        </authorList>
    </citation>
    <scope>NUCLEOTIDE SEQUENCE [LARGE SCALE GENOMIC DNA]</scope>
    <source>
        <strain evidence="2 3">YIM 131921</strain>
    </source>
</reference>
<comment type="caution">
    <text evidence="2">The sequence shown here is derived from an EMBL/GenBank/DDBJ whole genome shotgun (WGS) entry which is preliminary data.</text>
</comment>
<protein>
    <submittedName>
        <fullName evidence="2">Uncharacterized protein</fullName>
    </submittedName>
</protein>
<gene>
    <name evidence="2" type="ORF">FHG66_13795</name>
</gene>
<evidence type="ECO:0000313" key="3">
    <source>
        <dbReference type="Proteomes" id="UP000305887"/>
    </source>
</evidence>
<feature type="region of interest" description="Disordered" evidence="1">
    <location>
        <begin position="79"/>
        <end position="109"/>
    </location>
</feature>
<dbReference type="Proteomes" id="UP000305887">
    <property type="component" value="Unassembled WGS sequence"/>
</dbReference>